<dbReference type="OrthoDB" id="4966402at2759"/>
<dbReference type="InParanoid" id="A0A5J5EEZ4"/>
<keyword evidence="2" id="KW-1185">Reference proteome</keyword>
<gene>
    <name evidence="1" type="ORF">FN846DRAFT_787803</name>
</gene>
<dbReference type="Proteomes" id="UP000326924">
    <property type="component" value="Unassembled WGS sequence"/>
</dbReference>
<proteinExistence type="predicted"/>
<protein>
    <submittedName>
        <fullName evidence="1">Uncharacterized protein</fullName>
    </submittedName>
</protein>
<name>A0A5J5EEZ4_9PEZI</name>
<evidence type="ECO:0000313" key="1">
    <source>
        <dbReference type="EMBL" id="KAA8893549.1"/>
    </source>
</evidence>
<evidence type="ECO:0000313" key="2">
    <source>
        <dbReference type="Proteomes" id="UP000326924"/>
    </source>
</evidence>
<dbReference type="EMBL" id="VXIS01000428">
    <property type="protein sequence ID" value="KAA8893549.1"/>
    <property type="molecule type" value="Genomic_DNA"/>
</dbReference>
<reference evidence="1 2" key="1">
    <citation type="submission" date="2019-09" db="EMBL/GenBank/DDBJ databases">
        <title>Draft genome of the ectomycorrhizal ascomycete Sphaerosporella brunnea.</title>
        <authorList>
            <consortium name="DOE Joint Genome Institute"/>
            <person name="Benucci G.M."/>
            <person name="Marozzi G."/>
            <person name="Antonielli L."/>
            <person name="Sanchez S."/>
            <person name="Marco P."/>
            <person name="Wang X."/>
            <person name="Falini L.B."/>
            <person name="Barry K."/>
            <person name="Haridas S."/>
            <person name="Lipzen A."/>
            <person name="Labutti K."/>
            <person name="Grigoriev I.V."/>
            <person name="Murat C."/>
            <person name="Martin F."/>
            <person name="Albertini E."/>
            <person name="Donnini D."/>
            <person name="Bonito G."/>
        </authorList>
    </citation>
    <scope>NUCLEOTIDE SEQUENCE [LARGE SCALE GENOMIC DNA]</scope>
    <source>
        <strain evidence="1 2">Sb_GMNB300</strain>
    </source>
</reference>
<organism evidence="1 2">
    <name type="scientific">Sphaerosporella brunnea</name>
    <dbReference type="NCBI Taxonomy" id="1250544"/>
    <lineage>
        <taxon>Eukaryota</taxon>
        <taxon>Fungi</taxon>
        <taxon>Dikarya</taxon>
        <taxon>Ascomycota</taxon>
        <taxon>Pezizomycotina</taxon>
        <taxon>Pezizomycetes</taxon>
        <taxon>Pezizales</taxon>
        <taxon>Pyronemataceae</taxon>
        <taxon>Sphaerosporella</taxon>
    </lineage>
</organism>
<sequence length="56" mass="6551">MCGFEKTTYTLCGHSFRRLVTYCHFARNDPFHQCFGVQTTKRVVVVTDQKCPECLF</sequence>
<accession>A0A5J5EEZ4</accession>
<comment type="caution">
    <text evidence="1">The sequence shown here is derived from an EMBL/GenBank/DDBJ whole genome shotgun (WGS) entry which is preliminary data.</text>
</comment>
<dbReference type="AlphaFoldDB" id="A0A5J5EEZ4"/>